<keyword evidence="1" id="KW-0472">Membrane</keyword>
<reference evidence="2 3" key="1">
    <citation type="submission" date="2020-06" db="EMBL/GenBank/DDBJ databases">
        <authorList>
            <person name="Cao W.R."/>
        </authorList>
    </citation>
    <scope>NUCLEOTIDE SEQUENCE [LARGE SCALE GENOMIC DNA]</scope>
    <source>
        <strain evidence="2 3">B1Z28</strain>
    </source>
</reference>
<name>A0ABX2PL95_9RHOB</name>
<sequence>MSKTSNLPRAGAVERILRKDKVIVLGCVVLLVLGAGWYTIAGIGMTMSAVEMTGMAGPIGAPMQMGDPPSWSLFHCVMIFFMWWVMMIAMMTPSAAPTVLLFSAIKRVGPEKDRTALFSLCFLFGYLIAWAAFSLAATGAQWGFEKIGLSDGPMMTIRSRIFAGLVLIAAGAYQLSGFKNACLRHCQSPAQFLADHNRPGWSGALRTGALHGSYCLGCCWALMLLLFVGGIMNLYWIVAVAGYVAIEKLMPRAQWLVPTSGAALIGAGVWVIATLF</sequence>
<dbReference type="RefSeq" id="WP_176861470.1">
    <property type="nucleotide sequence ID" value="NZ_JABXWT010000001.1"/>
</dbReference>
<proteinExistence type="predicted"/>
<feature type="transmembrane region" description="Helical" evidence="1">
    <location>
        <begin position="117"/>
        <end position="137"/>
    </location>
</feature>
<dbReference type="EMBL" id="JABXWT010000001">
    <property type="protein sequence ID" value="NVO54479.1"/>
    <property type="molecule type" value="Genomic_DNA"/>
</dbReference>
<organism evidence="2 3">
    <name type="scientific">Ruegeria haliotis</name>
    <dbReference type="NCBI Taxonomy" id="2747601"/>
    <lineage>
        <taxon>Bacteria</taxon>
        <taxon>Pseudomonadati</taxon>
        <taxon>Pseudomonadota</taxon>
        <taxon>Alphaproteobacteria</taxon>
        <taxon>Rhodobacterales</taxon>
        <taxon>Roseobacteraceae</taxon>
        <taxon>Ruegeria</taxon>
    </lineage>
</organism>
<dbReference type="Pfam" id="PF09948">
    <property type="entry name" value="PpoB2"/>
    <property type="match status" value="1"/>
</dbReference>
<feature type="transmembrane region" description="Helical" evidence="1">
    <location>
        <begin position="157"/>
        <end position="175"/>
    </location>
</feature>
<feature type="transmembrane region" description="Helical" evidence="1">
    <location>
        <begin position="255"/>
        <end position="275"/>
    </location>
</feature>
<evidence type="ECO:0000313" key="2">
    <source>
        <dbReference type="EMBL" id="NVO54479.1"/>
    </source>
</evidence>
<accession>A0ABX2PL95</accession>
<dbReference type="Proteomes" id="UP000630805">
    <property type="component" value="Unassembled WGS sequence"/>
</dbReference>
<comment type="caution">
    <text evidence="2">The sequence shown here is derived from an EMBL/GenBank/DDBJ whole genome shotgun (WGS) entry which is preliminary data.</text>
</comment>
<protein>
    <submittedName>
        <fullName evidence="2">DUF2182 domain-containing protein</fullName>
    </submittedName>
</protein>
<keyword evidence="3" id="KW-1185">Reference proteome</keyword>
<feature type="transmembrane region" description="Helical" evidence="1">
    <location>
        <begin position="72"/>
        <end position="105"/>
    </location>
</feature>
<keyword evidence="1" id="KW-1133">Transmembrane helix</keyword>
<keyword evidence="1" id="KW-0812">Transmembrane</keyword>
<feature type="transmembrane region" description="Helical" evidence="1">
    <location>
        <begin position="214"/>
        <end position="243"/>
    </location>
</feature>
<dbReference type="InterPro" id="IPR018688">
    <property type="entry name" value="PpoB2-like"/>
</dbReference>
<feature type="transmembrane region" description="Helical" evidence="1">
    <location>
        <begin position="21"/>
        <end position="40"/>
    </location>
</feature>
<evidence type="ECO:0000256" key="1">
    <source>
        <dbReference type="SAM" id="Phobius"/>
    </source>
</evidence>
<evidence type="ECO:0000313" key="3">
    <source>
        <dbReference type="Proteomes" id="UP000630805"/>
    </source>
</evidence>
<gene>
    <name evidence="2" type="ORF">HW561_01585</name>
</gene>